<evidence type="ECO:0000256" key="1">
    <source>
        <dbReference type="SAM" id="MobiDB-lite"/>
    </source>
</evidence>
<dbReference type="Pfam" id="PF23315">
    <property type="entry name" value="PEX6_4th"/>
    <property type="match status" value="1"/>
</dbReference>
<dbReference type="AlphaFoldDB" id="A0A8H6BF09"/>
<feature type="region of interest" description="Disordered" evidence="1">
    <location>
        <begin position="507"/>
        <end position="543"/>
    </location>
</feature>
<feature type="domain" description="Peroxisomal ATPase PEX6 fourth" evidence="2">
    <location>
        <begin position="344"/>
        <end position="458"/>
    </location>
</feature>
<dbReference type="InterPro" id="IPR056995">
    <property type="entry name" value="PEX6_4th_dom"/>
</dbReference>
<proteinExistence type="predicted"/>
<dbReference type="Proteomes" id="UP000568158">
    <property type="component" value="Unassembled WGS sequence"/>
</dbReference>
<feature type="region of interest" description="Disordered" evidence="1">
    <location>
        <begin position="555"/>
        <end position="588"/>
    </location>
</feature>
<evidence type="ECO:0000313" key="3">
    <source>
        <dbReference type="EMBL" id="KAF6010593.1"/>
    </source>
</evidence>
<protein>
    <recommendedName>
        <fullName evidence="2">Peroxisomal ATPase PEX6 fourth domain-containing protein</fullName>
    </recommendedName>
</protein>
<organism evidence="3 4">
    <name type="scientific">Dekkera bruxellensis</name>
    <name type="common">Brettanomyces custersii</name>
    <dbReference type="NCBI Taxonomy" id="5007"/>
    <lineage>
        <taxon>Eukaryota</taxon>
        <taxon>Fungi</taxon>
        <taxon>Dikarya</taxon>
        <taxon>Ascomycota</taxon>
        <taxon>Saccharomycotina</taxon>
        <taxon>Pichiomycetes</taxon>
        <taxon>Pichiales</taxon>
        <taxon>Pichiaceae</taxon>
        <taxon>Brettanomyces</taxon>
    </lineage>
</organism>
<name>A0A8H6BF09_DEKBR</name>
<evidence type="ECO:0000259" key="2">
    <source>
        <dbReference type="Pfam" id="PF23315"/>
    </source>
</evidence>
<evidence type="ECO:0000313" key="4">
    <source>
        <dbReference type="Proteomes" id="UP000568158"/>
    </source>
</evidence>
<gene>
    <name evidence="3" type="ORF">HII12_002834</name>
</gene>
<accession>A0A8H6BF09</accession>
<comment type="caution">
    <text evidence="3">The sequence shown here is derived from an EMBL/GenBank/DDBJ whole genome shotgun (WGS) entry which is preliminary data.</text>
</comment>
<dbReference type="EMBL" id="JABCYN010000026">
    <property type="protein sequence ID" value="KAF6010593.1"/>
    <property type="molecule type" value="Genomic_DNA"/>
</dbReference>
<feature type="compositionally biased region" description="Polar residues" evidence="1">
    <location>
        <begin position="515"/>
        <end position="526"/>
    </location>
</feature>
<sequence length="671" mass="75064">MPIALSDIETKSMDDWWKFRLTLSVDTQSSFQYAIVSEETYSLLYGNARPEGNEREDIISLKFIGSDVFKNPHIYPVSVGESVENGTVELHNLHLLQKYGLSFGVEFCEVKRIRKVLPLTRIYISFPEEVYNILRAISTNKLRQLLADEVDSNPSKVLIHTGDWFRQLHGDVFKTEPIKQGYMIMATEIVVVKRQHNMSSQTEAQCDSESLLELNSDILDFSISNESGHKYKFSVVSLRRDSLKKYVKHDEADQYSKEDDEYHACLKVSDMLKMNILYGDFVKVSTNGKKVCVRIFPFVDPSSVQSGTIHCSPLLLLNLGWPSIVSLEPMGSDHYLGSTLSDLFPIATSVTISRVAMPMTLDRRVQSLALKSLMLHFKERRRSQLTPTSGRTMFEVNPEEDIPTELIVSTKPDVIIWYKITAAAIQTEKAISTDNISDYRMCTVVPDSTRLLQAGLLSETIPTSGWSTRIFGCTGCGGSEPDSNTLAVLYMSNYQKRHRRLRQGRLLRQQQAQQETMPQLQSQMQNSSPAAVSPALSPQASSLSPKIMNSARLNSVAQHQQIHVHKHTPSPEEIQEAMSQHRASRQELSADQSMSGICTPVLSSPPSLHASSASSPIPNTGQIMGQGTSNTNTNMPRNITDNDPNLSLEAIENDILNTDFSLLDDDGLNPN</sequence>
<feature type="compositionally biased region" description="Low complexity" evidence="1">
    <location>
        <begin position="527"/>
        <end position="543"/>
    </location>
</feature>
<reference evidence="3 4" key="1">
    <citation type="journal article" date="2020" name="Appl. Microbiol. Biotechnol.">
        <title>Targeted gene deletion in Brettanomyces bruxellensis with an expression-free CRISPR-Cas9 system.</title>
        <authorList>
            <person name="Varela C."/>
            <person name="Bartel C."/>
            <person name="Onetto C."/>
            <person name="Borneman A."/>
        </authorList>
    </citation>
    <scope>NUCLEOTIDE SEQUENCE [LARGE SCALE GENOMIC DNA]</scope>
    <source>
        <strain evidence="3 4">AWRI1613</strain>
    </source>
</reference>